<reference evidence="1 2" key="1">
    <citation type="submission" date="2015-01" db="EMBL/GenBank/DDBJ databases">
        <title>Evolution of Trichinella species and genotypes.</title>
        <authorList>
            <person name="Korhonen P.K."/>
            <person name="Edoardo P."/>
            <person name="Giuseppe L.R."/>
            <person name="Gasser R.B."/>
        </authorList>
    </citation>
    <scope>NUCLEOTIDE SEQUENCE [LARGE SCALE GENOMIC DNA]</scope>
    <source>
        <strain evidence="1">ISS176</strain>
    </source>
</reference>
<name>A0A0V1JUE2_TRIPS</name>
<protein>
    <submittedName>
        <fullName evidence="1">Uncharacterized protein</fullName>
    </submittedName>
</protein>
<proteinExistence type="predicted"/>
<dbReference type="AlphaFoldDB" id="A0A0V1JUE2"/>
<evidence type="ECO:0000313" key="2">
    <source>
        <dbReference type="Proteomes" id="UP000054826"/>
    </source>
</evidence>
<dbReference type="EMBL" id="JYDV01000044">
    <property type="protein sequence ID" value="KRZ38587.1"/>
    <property type="molecule type" value="Genomic_DNA"/>
</dbReference>
<feature type="non-terminal residue" evidence="1">
    <location>
        <position position="1"/>
    </location>
</feature>
<evidence type="ECO:0000313" key="1">
    <source>
        <dbReference type="EMBL" id="KRZ38587.1"/>
    </source>
</evidence>
<comment type="caution">
    <text evidence="1">The sequence shown here is derived from an EMBL/GenBank/DDBJ whole genome shotgun (WGS) entry which is preliminary data.</text>
</comment>
<dbReference type="Proteomes" id="UP000054826">
    <property type="component" value="Unassembled WGS sequence"/>
</dbReference>
<sequence length="117" mass="13439">LHFVTRIRVQAEHFLVYMLVYKSEHTNDHFLYQNINGQNVRESSTLQIAGKQTKRRLCLSRFNQNFGMNFFRNALGLDLNLRGNTMEGPFAINGGLGMIPARGFRGGFIGPWFLQNC</sequence>
<organism evidence="1 2">
    <name type="scientific">Trichinella pseudospiralis</name>
    <name type="common">Parasitic roundworm</name>
    <dbReference type="NCBI Taxonomy" id="6337"/>
    <lineage>
        <taxon>Eukaryota</taxon>
        <taxon>Metazoa</taxon>
        <taxon>Ecdysozoa</taxon>
        <taxon>Nematoda</taxon>
        <taxon>Enoplea</taxon>
        <taxon>Dorylaimia</taxon>
        <taxon>Trichinellida</taxon>
        <taxon>Trichinellidae</taxon>
        <taxon>Trichinella</taxon>
    </lineage>
</organism>
<accession>A0A0V1JUE2</accession>
<gene>
    <name evidence="1" type="ORF">T4C_8899</name>
</gene>